<keyword evidence="7" id="KW-1185">Reference proteome</keyword>
<dbReference type="PANTHER" id="PTHR32303:SF4">
    <property type="entry name" value="QUINOPROTEIN GLUCOSE DEHYDROGENASE"/>
    <property type="match status" value="1"/>
</dbReference>
<dbReference type="Gene3D" id="2.140.10.10">
    <property type="entry name" value="Quinoprotein alcohol dehydrogenase-like superfamily"/>
    <property type="match status" value="1"/>
</dbReference>
<keyword evidence="4" id="KW-0812">Transmembrane</keyword>
<gene>
    <name evidence="6" type="ORF">ACFFJC_10220</name>
</gene>
<feature type="transmembrane region" description="Helical" evidence="4">
    <location>
        <begin position="35"/>
        <end position="51"/>
    </location>
</feature>
<keyword evidence="4" id="KW-0472">Membrane</keyword>
<dbReference type="InterPro" id="IPR011047">
    <property type="entry name" value="Quinoprotein_ADH-like_sf"/>
</dbReference>
<evidence type="ECO:0000313" key="6">
    <source>
        <dbReference type="EMBL" id="MFC0204648.1"/>
    </source>
</evidence>
<feature type="transmembrane region" description="Helical" evidence="4">
    <location>
        <begin position="7"/>
        <end position="29"/>
    </location>
</feature>
<feature type="transmembrane region" description="Helical" evidence="4">
    <location>
        <begin position="111"/>
        <end position="131"/>
    </location>
</feature>
<dbReference type="EMBL" id="JBHLWK010000012">
    <property type="protein sequence ID" value="MFC0204648.1"/>
    <property type="molecule type" value="Genomic_DNA"/>
</dbReference>
<dbReference type="InterPro" id="IPR018391">
    <property type="entry name" value="PQQ_b-propeller_rpt"/>
</dbReference>
<dbReference type="SMART" id="SM00564">
    <property type="entry name" value="PQQ"/>
    <property type="match status" value="5"/>
</dbReference>
<dbReference type="Pfam" id="PF01011">
    <property type="entry name" value="PQQ"/>
    <property type="match status" value="1"/>
</dbReference>
<comment type="similarity">
    <text evidence="2">Belongs to the bacterial PQQ dehydrogenase family.</text>
</comment>
<reference evidence="6 7" key="1">
    <citation type="submission" date="2024-09" db="EMBL/GenBank/DDBJ databases">
        <authorList>
            <person name="Sun Q."/>
            <person name="Mori K."/>
        </authorList>
    </citation>
    <scope>NUCLEOTIDE SEQUENCE [LARGE SCALE GENOMIC DNA]</scope>
    <source>
        <strain evidence="6 7">CCM 7706</strain>
    </source>
</reference>
<sequence>MERLGVWMLAAILGIVGAVLSIGGIALVLAGGSPYYVVTGLVVVASAVGLLRRKAYAAWLFGAMLAGTIVWSLWEAGLDGWALLPRLAAPAVVGLLFLPGPIRRATAASRWWVGAPTLLALALLTVAFIRLQTADSELPPAAKLSPSPEAPAEWRHWGHDLAGTRYGAVAQIDTANVGRLQQAWRYDAALNTSSTPSLEAAPLAVDGRLFLCIESGTVVALDQDSGRQIWRYQALPDRSPFRGWKCRGVAYYEASARTAECARRLFLTTAAGQLVAIDAADGRPCRGFGARGIADLRQGMGPMPPDAALPTSPPTVVGGVVVVGQSISDFGSFDSPSGVIRGYDAETGDLRWAWDAGREGQTMLRPGEIYTRDTPNAWGVFSGDEALGLVYVGTGNSPPDYFSGFRSKVADAFTDTLVAIDVRTGLRKWSFRTVNHDLWDYDLAAQSVAVDLPGGRPALIVPTKRGEIFVLDRRTGVPIDPVVQKPVPQGGVKGEWTAATQPYTTGFPSVAGADLRESDMWGITPIDQMMCRIQYRKANYHGQFTPITTRPTITYPAVGGGINWGSVAIDPQRGLMVVNTLHFANMNRLAPKRGGRDVKGGFEGGVIMFPQAGTPYAFESFPFLSPIYAPCQKPPYGVISVFDIRTRKLLWSKPLGTAEGSGPLGIASGIPLRMGAPNFGGALATAGGLVFIAASQDRRLHAYDIGNGHELWSARLPAVGAAMPITYVSPRGRQYVVIAAGGHFAIPGPRANAVVAYALPEAR</sequence>
<evidence type="ECO:0000256" key="1">
    <source>
        <dbReference type="ARBA" id="ARBA00001931"/>
    </source>
</evidence>
<organism evidence="6 7">
    <name type="scientific">Novosphingobium soli</name>
    <dbReference type="NCBI Taxonomy" id="574956"/>
    <lineage>
        <taxon>Bacteria</taxon>
        <taxon>Pseudomonadati</taxon>
        <taxon>Pseudomonadota</taxon>
        <taxon>Alphaproteobacteria</taxon>
        <taxon>Sphingomonadales</taxon>
        <taxon>Sphingomonadaceae</taxon>
        <taxon>Novosphingobium</taxon>
    </lineage>
</organism>
<dbReference type="SUPFAM" id="SSF50998">
    <property type="entry name" value="Quinoprotein alcohol dehydrogenase-like"/>
    <property type="match status" value="1"/>
</dbReference>
<name>A0ABV6CV90_9SPHN</name>
<comment type="caution">
    <text evidence="6">The sequence shown here is derived from an EMBL/GenBank/DDBJ whole genome shotgun (WGS) entry which is preliminary data.</text>
</comment>
<dbReference type="InterPro" id="IPR017511">
    <property type="entry name" value="PQQ_mDH"/>
</dbReference>
<dbReference type="InterPro" id="IPR002372">
    <property type="entry name" value="PQQ_rpt_dom"/>
</dbReference>
<protein>
    <submittedName>
        <fullName evidence="6">PQQ-binding-like beta-propeller repeat protein</fullName>
    </submittedName>
</protein>
<dbReference type="CDD" id="cd10280">
    <property type="entry name" value="PQQ_mGDH"/>
    <property type="match status" value="1"/>
</dbReference>
<evidence type="ECO:0000256" key="3">
    <source>
        <dbReference type="ARBA" id="ARBA00023002"/>
    </source>
</evidence>
<proteinExistence type="inferred from homology"/>
<dbReference type="Proteomes" id="UP001589798">
    <property type="component" value="Unassembled WGS sequence"/>
</dbReference>
<keyword evidence="4" id="KW-1133">Transmembrane helix</keyword>
<accession>A0ABV6CV90</accession>
<dbReference type="RefSeq" id="WP_379487405.1">
    <property type="nucleotide sequence ID" value="NZ_JBHLWK010000012.1"/>
</dbReference>
<feature type="transmembrane region" description="Helical" evidence="4">
    <location>
        <begin position="80"/>
        <end position="99"/>
    </location>
</feature>
<feature type="domain" description="Pyrrolo-quinoline quinone repeat" evidence="5">
    <location>
        <begin position="154"/>
        <end position="736"/>
    </location>
</feature>
<dbReference type="PANTHER" id="PTHR32303">
    <property type="entry name" value="QUINOPROTEIN ALCOHOL DEHYDROGENASE (CYTOCHROME C)"/>
    <property type="match status" value="1"/>
</dbReference>
<evidence type="ECO:0000256" key="4">
    <source>
        <dbReference type="SAM" id="Phobius"/>
    </source>
</evidence>
<evidence type="ECO:0000259" key="5">
    <source>
        <dbReference type="Pfam" id="PF01011"/>
    </source>
</evidence>
<evidence type="ECO:0000313" key="7">
    <source>
        <dbReference type="Proteomes" id="UP001589798"/>
    </source>
</evidence>
<comment type="cofactor">
    <cofactor evidence="1">
        <name>pyrroloquinoline quinone</name>
        <dbReference type="ChEBI" id="CHEBI:58442"/>
    </cofactor>
</comment>
<evidence type="ECO:0000256" key="2">
    <source>
        <dbReference type="ARBA" id="ARBA00008156"/>
    </source>
</evidence>
<feature type="transmembrane region" description="Helical" evidence="4">
    <location>
        <begin position="56"/>
        <end position="74"/>
    </location>
</feature>
<keyword evidence="3" id="KW-0560">Oxidoreductase</keyword>